<comment type="similarity">
    <text evidence="2">Belongs to the gamma-glutamylcyclotransferase family.</text>
</comment>
<evidence type="ECO:0000256" key="1">
    <source>
        <dbReference type="ARBA" id="ARBA00002782"/>
    </source>
</evidence>
<dbReference type="InterPro" id="IPR009288">
    <property type="entry name" value="AIG2-like_dom"/>
</dbReference>
<dbReference type="Gene3D" id="6.10.250.210">
    <property type="match status" value="1"/>
</dbReference>
<dbReference type="GO" id="GO:0016746">
    <property type="term" value="F:acyltransferase activity"/>
    <property type="evidence" value="ECO:0007669"/>
    <property type="project" value="UniProtKB-KW"/>
</dbReference>
<dbReference type="SUPFAM" id="SSF110857">
    <property type="entry name" value="Gamma-glutamyl cyclotransferase-like"/>
    <property type="match status" value="1"/>
</dbReference>
<evidence type="ECO:0000256" key="5">
    <source>
        <dbReference type="ARBA" id="ARBA00030602"/>
    </source>
</evidence>
<evidence type="ECO:0000259" key="6">
    <source>
        <dbReference type="Pfam" id="PF06094"/>
    </source>
</evidence>
<reference evidence="7" key="2">
    <citation type="journal article" date="2024" name="Plant">
        <title>Genomic evolution and insights into agronomic trait innovations of Sesamum species.</title>
        <authorList>
            <person name="Miao H."/>
            <person name="Wang L."/>
            <person name="Qu L."/>
            <person name="Liu H."/>
            <person name="Sun Y."/>
            <person name="Le M."/>
            <person name="Wang Q."/>
            <person name="Wei S."/>
            <person name="Zheng Y."/>
            <person name="Lin W."/>
            <person name="Duan Y."/>
            <person name="Cao H."/>
            <person name="Xiong S."/>
            <person name="Wang X."/>
            <person name="Wei L."/>
            <person name="Li C."/>
            <person name="Ma Q."/>
            <person name="Ju M."/>
            <person name="Zhao R."/>
            <person name="Li G."/>
            <person name="Mu C."/>
            <person name="Tian Q."/>
            <person name="Mei H."/>
            <person name="Zhang T."/>
            <person name="Gao T."/>
            <person name="Zhang H."/>
        </authorList>
    </citation>
    <scope>NUCLEOTIDE SEQUENCE</scope>
    <source>
        <strain evidence="7">G02</strain>
    </source>
</reference>
<evidence type="ECO:0000256" key="3">
    <source>
        <dbReference type="ARBA" id="ARBA00022679"/>
    </source>
</evidence>
<accession>A0AAW2L202</accession>
<sequence length="145" mass="16360">MGSASAANPAAAISTVFVYGSLLADDVVRVLLNRVPSSSSAILHDYHRFSIKGRVYPAILPAENKKVIGRDTAEKLQAYTYVWENKTDPNLHGEWDFEEWKVLHMDYFLKMTKGFKEEMKLPDSNTRVATYESFYEGKDSGPPHS</sequence>
<dbReference type="Gene3D" id="3.10.490.10">
    <property type="entry name" value="Gamma-glutamyl cyclotransferase-like"/>
    <property type="match status" value="1"/>
</dbReference>
<comment type="caution">
    <text evidence="7">The sequence shown here is derived from an EMBL/GenBank/DDBJ whole genome shotgun (WGS) entry which is preliminary data.</text>
</comment>
<protein>
    <recommendedName>
        <fullName evidence="5">Putative gamma-glutamylcyclotransferase</fullName>
    </recommendedName>
</protein>
<dbReference type="AlphaFoldDB" id="A0AAW2L202"/>
<dbReference type="EMBL" id="JACGWJ010000026">
    <property type="protein sequence ID" value="KAL0312265.1"/>
    <property type="molecule type" value="Genomic_DNA"/>
</dbReference>
<keyword evidence="3" id="KW-0808">Transferase</keyword>
<dbReference type="PANTHER" id="PTHR31544:SF2">
    <property type="entry name" value="AIG2-LIKE PROTEIN D"/>
    <property type="match status" value="1"/>
</dbReference>
<evidence type="ECO:0000313" key="7">
    <source>
        <dbReference type="EMBL" id="KAL0312265.1"/>
    </source>
</evidence>
<feature type="domain" description="Gamma-glutamylcyclotransferase AIG2-like" evidence="6">
    <location>
        <begin position="16"/>
        <end position="69"/>
    </location>
</feature>
<evidence type="ECO:0000256" key="4">
    <source>
        <dbReference type="ARBA" id="ARBA00023315"/>
    </source>
</evidence>
<reference evidence="7" key="1">
    <citation type="submission" date="2020-06" db="EMBL/GenBank/DDBJ databases">
        <authorList>
            <person name="Li T."/>
            <person name="Hu X."/>
            <person name="Zhang T."/>
            <person name="Song X."/>
            <person name="Zhang H."/>
            <person name="Dai N."/>
            <person name="Sheng W."/>
            <person name="Hou X."/>
            <person name="Wei L."/>
        </authorList>
    </citation>
    <scope>NUCLEOTIDE SEQUENCE</scope>
    <source>
        <strain evidence="7">G02</strain>
        <tissue evidence="7">Leaf</tissue>
    </source>
</reference>
<organism evidence="7">
    <name type="scientific">Sesamum radiatum</name>
    <name type="common">Black benniseed</name>
    <dbReference type="NCBI Taxonomy" id="300843"/>
    <lineage>
        <taxon>Eukaryota</taxon>
        <taxon>Viridiplantae</taxon>
        <taxon>Streptophyta</taxon>
        <taxon>Embryophyta</taxon>
        <taxon>Tracheophyta</taxon>
        <taxon>Spermatophyta</taxon>
        <taxon>Magnoliopsida</taxon>
        <taxon>eudicotyledons</taxon>
        <taxon>Gunneridae</taxon>
        <taxon>Pentapetalae</taxon>
        <taxon>asterids</taxon>
        <taxon>lamiids</taxon>
        <taxon>Lamiales</taxon>
        <taxon>Pedaliaceae</taxon>
        <taxon>Sesamum</taxon>
    </lineage>
</organism>
<dbReference type="InterPro" id="IPR013024">
    <property type="entry name" value="GGCT-like"/>
</dbReference>
<dbReference type="InterPro" id="IPR045038">
    <property type="entry name" value="AIG2-like"/>
</dbReference>
<proteinExistence type="inferred from homology"/>
<dbReference type="Pfam" id="PF06094">
    <property type="entry name" value="GGACT"/>
    <property type="match status" value="1"/>
</dbReference>
<comment type="function">
    <text evidence="1">Putative gamma-glutamylcyclotransferase.</text>
</comment>
<name>A0AAW2L202_SESRA</name>
<gene>
    <name evidence="7" type="ORF">Sradi_5625800</name>
</gene>
<dbReference type="CDD" id="cd06661">
    <property type="entry name" value="GGCT_like"/>
    <property type="match status" value="1"/>
</dbReference>
<keyword evidence="4" id="KW-0012">Acyltransferase</keyword>
<evidence type="ECO:0000256" key="2">
    <source>
        <dbReference type="ARBA" id="ARBA00008861"/>
    </source>
</evidence>
<dbReference type="InterPro" id="IPR036568">
    <property type="entry name" value="GGCT-like_sf"/>
</dbReference>
<dbReference type="PANTHER" id="PTHR31544">
    <property type="entry name" value="AIG2-LIKE PROTEIN D"/>
    <property type="match status" value="1"/>
</dbReference>